<protein>
    <recommendedName>
        <fullName evidence="3">Response regulatory domain-containing protein</fullName>
    </recommendedName>
</protein>
<name>A0ABP7SM55_9SPHN</name>
<proteinExistence type="predicted"/>
<organism evidence="1 2">
    <name type="scientific">Sphingomonas swuensis</name>
    <dbReference type="NCBI Taxonomy" id="977800"/>
    <lineage>
        <taxon>Bacteria</taxon>
        <taxon>Pseudomonadati</taxon>
        <taxon>Pseudomonadota</taxon>
        <taxon>Alphaproteobacteria</taxon>
        <taxon>Sphingomonadales</taxon>
        <taxon>Sphingomonadaceae</taxon>
        <taxon>Sphingomonas</taxon>
    </lineage>
</organism>
<dbReference type="Proteomes" id="UP001500235">
    <property type="component" value="Unassembled WGS sequence"/>
</dbReference>
<comment type="caution">
    <text evidence="1">The sequence shown here is derived from an EMBL/GenBank/DDBJ whole genome shotgun (WGS) entry which is preliminary data.</text>
</comment>
<dbReference type="RefSeq" id="WP_344706252.1">
    <property type="nucleotide sequence ID" value="NZ_BAABBQ010000001.1"/>
</dbReference>
<evidence type="ECO:0008006" key="3">
    <source>
        <dbReference type="Google" id="ProtNLM"/>
    </source>
</evidence>
<sequence length="119" mass="12690">MLPTPEIHLFVADAAVLSSLEFALAIQGFRALDGSLPDDDLTTAAAIVIDAATVPTALQLLQRLRSRGCSVPALFLVTNPTRRDRKQAQAKGVAIVEKPLLGDDVSRALHHLLTLEKAA</sequence>
<dbReference type="Gene3D" id="3.40.50.2300">
    <property type="match status" value="1"/>
</dbReference>
<gene>
    <name evidence="1" type="ORF">GCM10022280_09740</name>
</gene>
<keyword evidence="2" id="KW-1185">Reference proteome</keyword>
<accession>A0ABP7SM55</accession>
<reference evidence="2" key="1">
    <citation type="journal article" date="2019" name="Int. J. Syst. Evol. Microbiol.">
        <title>The Global Catalogue of Microorganisms (GCM) 10K type strain sequencing project: providing services to taxonomists for standard genome sequencing and annotation.</title>
        <authorList>
            <consortium name="The Broad Institute Genomics Platform"/>
            <consortium name="The Broad Institute Genome Sequencing Center for Infectious Disease"/>
            <person name="Wu L."/>
            <person name="Ma J."/>
        </authorList>
    </citation>
    <scope>NUCLEOTIDE SEQUENCE [LARGE SCALE GENOMIC DNA]</scope>
    <source>
        <strain evidence="2">JCM 17563</strain>
    </source>
</reference>
<dbReference type="EMBL" id="BAABBQ010000001">
    <property type="protein sequence ID" value="GAA4013497.1"/>
    <property type="molecule type" value="Genomic_DNA"/>
</dbReference>
<evidence type="ECO:0000313" key="2">
    <source>
        <dbReference type="Proteomes" id="UP001500235"/>
    </source>
</evidence>
<evidence type="ECO:0000313" key="1">
    <source>
        <dbReference type="EMBL" id="GAA4013497.1"/>
    </source>
</evidence>